<dbReference type="InterPro" id="IPR032801">
    <property type="entry name" value="PXL2A/B/C"/>
</dbReference>
<dbReference type="SUPFAM" id="SSF52833">
    <property type="entry name" value="Thioredoxin-like"/>
    <property type="match status" value="1"/>
</dbReference>
<dbReference type="Proteomes" id="UP000191285">
    <property type="component" value="Unassembled WGS sequence"/>
</dbReference>
<organism evidence="1 2">
    <name type="scientific">Penicillium steckii</name>
    <dbReference type="NCBI Taxonomy" id="303698"/>
    <lineage>
        <taxon>Eukaryota</taxon>
        <taxon>Fungi</taxon>
        <taxon>Dikarya</taxon>
        <taxon>Ascomycota</taxon>
        <taxon>Pezizomycotina</taxon>
        <taxon>Eurotiomycetes</taxon>
        <taxon>Eurotiomycetidae</taxon>
        <taxon>Eurotiales</taxon>
        <taxon>Aspergillaceae</taxon>
        <taxon>Penicillium</taxon>
    </lineage>
</organism>
<gene>
    <name evidence="1" type="ORF">PENSTE_c005G05286</name>
</gene>
<dbReference type="EMBL" id="MLKD01000005">
    <property type="protein sequence ID" value="OQE26326.1"/>
    <property type="molecule type" value="Genomic_DNA"/>
</dbReference>
<dbReference type="PANTHER" id="PTHR42336:SF1">
    <property type="entry name" value="ALKYL HYDROPEROXIDE REDUCTASE SUBUNIT C_ THIOL SPECIFIC ANTIOXIDANT DOMAIN-CONTAINING PROTEIN"/>
    <property type="match status" value="1"/>
</dbReference>
<accession>A0A1V6TJH9</accession>
<proteinExistence type="predicted"/>
<dbReference type="Pfam" id="PF13911">
    <property type="entry name" value="AhpC-TSA_2"/>
    <property type="match status" value="1"/>
</dbReference>
<evidence type="ECO:0008006" key="3">
    <source>
        <dbReference type="Google" id="ProtNLM"/>
    </source>
</evidence>
<dbReference type="PANTHER" id="PTHR42336">
    <property type="entry name" value="THIOREDOXIN DOMAIN-CONTAINING PROTEIN-RELATED"/>
    <property type="match status" value="1"/>
</dbReference>
<keyword evidence="2" id="KW-1185">Reference proteome</keyword>
<name>A0A1V6TJH9_9EURO</name>
<reference evidence="2" key="1">
    <citation type="journal article" date="2017" name="Nat. Microbiol.">
        <title>Global analysis of biosynthetic gene clusters reveals vast potential of secondary metabolite production in Penicillium species.</title>
        <authorList>
            <person name="Nielsen J.C."/>
            <person name="Grijseels S."/>
            <person name="Prigent S."/>
            <person name="Ji B."/>
            <person name="Dainat J."/>
            <person name="Nielsen K.F."/>
            <person name="Frisvad J.C."/>
            <person name="Workman M."/>
            <person name="Nielsen J."/>
        </authorList>
    </citation>
    <scope>NUCLEOTIDE SEQUENCE [LARGE SCALE GENOMIC DNA]</scope>
    <source>
        <strain evidence="2">IBT 24891</strain>
    </source>
</reference>
<evidence type="ECO:0000313" key="1">
    <source>
        <dbReference type="EMBL" id="OQE26326.1"/>
    </source>
</evidence>
<protein>
    <recommendedName>
        <fullName evidence="3">Thioredoxin-like fold domain-containing protein</fullName>
    </recommendedName>
</protein>
<dbReference type="InterPro" id="IPR036249">
    <property type="entry name" value="Thioredoxin-like_sf"/>
</dbReference>
<sequence>GTNHKLRNQHHPVAEATYLNLHKSALQNPTINFIAISHSDTTSTNNWLNTINPDPNIDSPVRVIVDTDRSIYAKWGLGTTSWSHVLSPAGLYSIWKLGQERGIWNRPTESGSRWQSGGSWAVDGRGYVRWGGPAVRVDDVIDVDEAIGALNTYNESFMKELLEQN</sequence>
<comment type="caution">
    <text evidence="1">The sequence shown here is derived from an EMBL/GenBank/DDBJ whole genome shotgun (WGS) entry which is preliminary data.</text>
</comment>
<feature type="non-terminal residue" evidence="1">
    <location>
        <position position="1"/>
    </location>
</feature>
<dbReference type="AlphaFoldDB" id="A0A1V6TJH9"/>
<dbReference type="OrthoDB" id="40334at2759"/>
<evidence type="ECO:0000313" key="2">
    <source>
        <dbReference type="Proteomes" id="UP000191285"/>
    </source>
</evidence>